<dbReference type="Pfam" id="PF06580">
    <property type="entry name" value="His_kinase"/>
    <property type="match status" value="1"/>
</dbReference>
<proteinExistence type="predicted"/>
<dbReference type="Proteomes" id="UP000502756">
    <property type="component" value="Chromosome"/>
</dbReference>
<gene>
    <name evidence="3" type="ORF">HNV11_13455</name>
</gene>
<dbReference type="PANTHER" id="PTHR34220">
    <property type="entry name" value="SENSOR HISTIDINE KINASE YPDA"/>
    <property type="match status" value="1"/>
</dbReference>
<protein>
    <submittedName>
        <fullName evidence="3">Histidine kinase</fullName>
    </submittedName>
</protein>
<evidence type="ECO:0000256" key="1">
    <source>
        <dbReference type="SAM" id="Phobius"/>
    </source>
</evidence>
<keyword evidence="1" id="KW-0812">Transmembrane</keyword>
<sequence length="335" mass="38014">MMPVLFPLGNYYFIGLRYFRDPVTFAVGTALVCGLYWLSIVVLTLAVKQVIRWFPDVRQALPRTLVMLAVVGGLTVVLAIFDVWTYSLIPVTGVRFTWAAVQPIWILGFIFDVFLCIALSVFYTYAQWKTYQTENEQLKRTALQHQFDTLKGQLSPHFLFNSLNSLSSLIGDDPARAEQFVDDLSKVYRYLLQAGNHQWISLQAELRFITIYAGLLQTRYGSSLRIEQQVARAYLERSLPPLSLQTLIDNAIKHNVMLTNKPLLITISTTTDGELRVQNNRQQKTIRVETSQSGLANLLAKYRLIGNESVRIEQTDTDFTVTLPLLTGPLPTTIS</sequence>
<evidence type="ECO:0000259" key="2">
    <source>
        <dbReference type="Pfam" id="PF06580"/>
    </source>
</evidence>
<dbReference type="GO" id="GO:0000155">
    <property type="term" value="F:phosphorelay sensor kinase activity"/>
    <property type="evidence" value="ECO:0007669"/>
    <property type="project" value="InterPro"/>
</dbReference>
<keyword evidence="1" id="KW-0472">Membrane</keyword>
<keyword evidence="4" id="KW-1185">Reference proteome</keyword>
<name>A0A6M5YFE5_9BACT</name>
<dbReference type="PANTHER" id="PTHR34220:SF7">
    <property type="entry name" value="SENSOR HISTIDINE KINASE YPDA"/>
    <property type="match status" value="1"/>
</dbReference>
<dbReference type="GO" id="GO:0016020">
    <property type="term" value="C:membrane"/>
    <property type="evidence" value="ECO:0007669"/>
    <property type="project" value="InterPro"/>
</dbReference>
<feature type="transmembrane region" description="Helical" evidence="1">
    <location>
        <begin position="65"/>
        <end position="84"/>
    </location>
</feature>
<evidence type="ECO:0000313" key="3">
    <source>
        <dbReference type="EMBL" id="QJW92344.1"/>
    </source>
</evidence>
<feature type="domain" description="Signal transduction histidine kinase internal region" evidence="2">
    <location>
        <begin position="146"/>
        <end position="223"/>
    </location>
</feature>
<dbReference type="KEGG" id="stae:HNV11_13455"/>
<dbReference type="EMBL" id="CP053435">
    <property type="protein sequence ID" value="QJW92344.1"/>
    <property type="molecule type" value="Genomic_DNA"/>
</dbReference>
<feature type="transmembrane region" description="Helical" evidence="1">
    <location>
        <begin position="104"/>
        <end position="126"/>
    </location>
</feature>
<dbReference type="InterPro" id="IPR050640">
    <property type="entry name" value="Bact_2-comp_sensor_kinase"/>
</dbReference>
<accession>A0A6M5YFE5</accession>
<feature type="transmembrane region" description="Helical" evidence="1">
    <location>
        <begin position="23"/>
        <end position="45"/>
    </location>
</feature>
<dbReference type="AlphaFoldDB" id="A0A6M5YFE5"/>
<organism evidence="3 4">
    <name type="scientific">Spirosoma taeanense</name>
    <dbReference type="NCBI Taxonomy" id="2735870"/>
    <lineage>
        <taxon>Bacteria</taxon>
        <taxon>Pseudomonadati</taxon>
        <taxon>Bacteroidota</taxon>
        <taxon>Cytophagia</taxon>
        <taxon>Cytophagales</taxon>
        <taxon>Cytophagaceae</taxon>
        <taxon>Spirosoma</taxon>
    </lineage>
</organism>
<reference evidence="3 4" key="1">
    <citation type="submission" date="2020-05" db="EMBL/GenBank/DDBJ databases">
        <title>Genome sequencing of Spirosoma sp. TS118.</title>
        <authorList>
            <person name="Lee J.-H."/>
            <person name="Jeong S."/>
            <person name="Zhao L."/>
            <person name="Jung J.-H."/>
            <person name="Kim M.-K."/>
            <person name="Lim S."/>
        </authorList>
    </citation>
    <scope>NUCLEOTIDE SEQUENCE [LARGE SCALE GENOMIC DNA]</scope>
    <source>
        <strain evidence="3 4">TS118</strain>
    </source>
</reference>
<evidence type="ECO:0000313" key="4">
    <source>
        <dbReference type="Proteomes" id="UP000502756"/>
    </source>
</evidence>
<keyword evidence="3" id="KW-0418">Kinase</keyword>
<keyword evidence="3" id="KW-0808">Transferase</keyword>
<keyword evidence="1" id="KW-1133">Transmembrane helix</keyword>
<dbReference type="InterPro" id="IPR010559">
    <property type="entry name" value="Sig_transdc_His_kin_internal"/>
</dbReference>